<dbReference type="EMBL" id="CAJNYT010004887">
    <property type="protein sequence ID" value="CAF3699377.1"/>
    <property type="molecule type" value="Genomic_DNA"/>
</dbReference>
<organism evidence="8 10">
    <name type="scientific">Rotaria socialis</name>
    <dbReference type="NCBI Taxonomy" id="392032"/>
    <lineage>
        <taxon>Eukaryota</taxon>
        <taxon>Metazoa</taxon>
        <taxon>Spiralia</taxon>
        <taxon>Gnathifera</taxon>
        <taxon>Rotifera</taxon>
        <taxon>Eurotatoria</taxon>
        <taxon>Bdelloidea</taxon>
        <taxon>Philodinida</taxon>
        <taxon>Philodinidae</taxon>
        <taxon>Rotaria</taxon>
    </lineage>
</organism>
<keyword evidence="11" id="KW-1185">Reference proteome</keyword>
<sequence length="96" mass="11029">MYTLLNSINSTENRTKNDVDHNVFTHSSTSLSLDNLSTVILISILSVLCFFGVVFMIFGPIMRSEAWRHVDNYIFGQHMEDENRNDVESENDEAEL</sequence>
<protein>
    <submittedName>
        <fullName evidence="8">Uncharacterized protein</fullName>
    </submittedName>
</protein>
<dbReference type="EMBL" id="CAJOBQ010000042">
    <property type="protein sequence ID" value="CAF4229351.1"/>
    <property type="molecule type" value="Genomic_DNA"/>
</dbReference>
<keyword evidence="1" id="KW-0472">Membrane</keyword>
<evidence type="ECO:0000313" key="6">
    <source>
        <dbReference type="EMBL" id="CAF4229351.1"/>
    </source>
</evidence>
<keyword evidence="1" id="KW-0812">Transmembrane</keyword>
<dbReference type="Proteomes" id="UP000663862">
    <property type="component" value="Unassembled WGS sequence"/>
</dbReference>
<dbReference type="Proteomes" id="UP000663848">
    <property type="component" value="Unassembled WGS sequence"/>
</dbReference>
<keyword evidence="1" id="KW-1133">Transmembrane helix</keyword>
<reference evidence="8" key="1">
    <citation type="submission" date="2021-02" db="EMBL/GenBank/DDBJ databases">
        <authorList>
            <person name="Nowell W R."/>
        </authorList>
    </citation>
    <scope>NUCLEOTIDE SEQUENCE</scope>
</reference>
<dbReference type="EMBL" id="CAJOBO010000543">
    <property type="protein sequence ID" value="CAF4244641.1"/>
    <property type="molecule type" value="Genomic_DNA"/>
</dbReference>
<evidence type="ECO:0000313" key="3">
    <source>
        <dbReference type="EMBL" id="CAF3635485.1"/>
    </source>
</evidence>
<name>A0A820UZV0_9BILA</name>
<evidence type="ECO:0000313" key="7">
    <source>
        <dbReference type="EMBL" id="CAF4244641.1"/>
    </source>
</evidence>
<comment type="caution">
    <text evidence="8">The sequence shown here is derived from an EMBL/GenBank/DDBJ whole genome shotgun (WGS) entry which is preliminary data.</text>
</comment>
<evidence type="ECO:0000313" key="8">
    <source>
        <dbReference type="EMBL" id="CAF4493070.1"/>
    </source>
</evidence>
<dbReference type="EMBL" id="CAJOBP010000247">
    <property type="protein sequence ID" value="CAF4148629.1"/>
    <property type="molecule type" value="Genomic_DNA"/>
</dbReference>
<dbReference type="Proteomes" id="UP000663872">
    <property type="component" value="Unassembled WGS sequence"/>
</dbReference>
<evidence type="ECO:0000313" key="5">
    <source>
        <dbReference type="EMBL" id="CAF4148629.1"/>
    </source>
</evidence>
<dbReference type="Proteomes" id="UP000663873">
    <property type="component" value="Unassembled WGS sequence"/>
</dbReference>
<dbReference type="EMBL" id="CAJOBR010000298">
    <property type="protein sequence ID" value="CAF4493070.1"/>
    <property type="molecule type" value="Genomic_DNA"/>
</dbReference>
<accession>A0A820UZV0</accession>
<evidence type="ECO:0000256" key="1">
    <source>
        <dbReference type="SAM" id="Phobius"/>
    </source>
</evidence>
<dbReference type="EMBL" id="CAJNYD010004811">
    <property type="protein sequence ID" value="CAF3635485.1"/>
    <property type="molecule type" value="Genomic_DNA"/>
</dbReference>
<evidence type="ECO:0000313" key="11">
    <source>
        <dbReference type="Proteomes" id="UP000663873"/>
    </source>
</evidence>
<evidence type="ECO:0000313" key="4">
    <source>
        <dbReference type="EMBL" id="CAF3699377.1"/>
    </source>
</evidence>
<dbReference type="Proteomes" id="UP000663833">
    <property type="component" value="Unassembled WGS sequence"/>
</dbReference>
<proteinExistence type="predicted"/>
<gene>
    <name evidence="4" type="ORF">GRG538_LOCUS28235</name>
    <name evidence="7" type="ORF">HFQ381_LOCUS10060</name>
    <name evidence="3" type="ORF">LUA448_LOCUS32149</name>
    <name evidence="8" type="ORF">QYT958_LOCUS4028</name>
    <name evidence="2" type="ORF">TIS948_LOCUS31741</name>
    <name evidence="9" type="ORF">TOA249_LOCUS17367</name>
    <name evidence="6" type="ORF">TSG867_LOCUS1776</name>
    <name evidence="5" type="ORF">UJA718_LOCUS3331</name>
</gene>
<evidence type="ECO:0000313" key="10">
    <source>
        <dbReference type="Proteomes" id="UP000663848"/>
    </source>
</evidence>
<dbReference type="EMBL" id="CAJNXB010005795">
    <property type="protein sequence ID" value="CAF3448261.1"/>
    <property type="molecule type" value="Genomic_DNA"/>
</dbReference>
<dbReference type="Proteomes" id="UP000663838">
    <property type="component" value="Unassembled WGS sequence"/>
</dbReference>
<dbReference type="Proteomes" id="UP000663851">
    <property type="component" value="Unassembled WGS sequence"/>
</dbReference>
<dbReference type="OrthoDB" id="10041486at2759"/>
<evidence type="ECO:0000313" key="2">
    <source>
        <dbReference type="EMBL" id="CAF3448261.1"/>
    </source>
</evidence>
<evidence type="ECO:0000313" key="9">
    <source>
        <dbReference type="EMBL" id="CAF4706238.1"/>
    </source>
</evidence>
<dbReference type="Proteomes" id="UP000663825">
    <property type="component" value="Unassembled WGS sequence"/>
</dbReference>
<dbReference type="AlphaFoldDB" id="A0A820UZV0"/>
<dbReference type="EMBL" id="CAJOBS010001235">
    <property type="protein sequence ID" value="CAF4706238.1"/>
    <property type="molecule type" value="Genomic_DNA"/>
</dbReference>
<feature type="transmembrane region" description="Helical" evidence="1">
    <location>
        <begin position="36"/>
        <end position="58"/>
    </location>
</feature>